<feature type="non-terminal residue" evidence="1">
    <location>
        <position position="1"/>
    </location>
</feature>
<dbReference type="AlphaFoldDB" id="A0A382TPR2"/>
<evidence type="ECO:0000313" key="1">
    <source>
        <dbReference type="EMBL" id="SVD24040.1"/>
    </source>
</evidence>
<name>A0A382TPR2_9ZZZZ</name>
<gene>
    <name evidence="1" type="ORF">METZ01_LOCUS376894</name>
</gene>
<organism evidence="1">
    <name type="scientific">marine metagenome</name>
    <dbReference type="NCBI Taxonomy" id="408172"/>
    <lineage>
        <taxon>unclassified sequences</taxon>
        <taxon>metagenomes</taxon>
        <taxon>ecological metagenomes</taxon>
    </lineage>
</organism>
<protein>
    <submittedName>
        <fullName evidence="1">Uncharacterized protein</fullName>
    </submittedName>
</protein>
<sequence length="300" mass="34167">DLFIMAIIKKGWGHDIAALSNMAEALANLSVSDPKNIDEYSFLINEVVKRAIHKKVSPYKVDINKVKYLGKYGYYLEHLNIILGAYKKISGSDRYKNLNKQISFHLINNSMSYSNYHADLLPHVKMKWSADQAAIIYSVWLYDKNYGTSISGDIIYKWLQYMQEKRTDKNTGLYKTEVLGTRKYSDQPRGCSLSYMIHYMGRFAPKRAAEQWKLYKKHMTKRVFGKIGFREFLPDYEGAWSPDSGPIIAGVGVAATGLGLNAASTVGDKKTFKGLEKTMNPLHSVFKTTESLPIINFLTR</sequence>
<feature type="non-terminal residue" evidence="1">
    <location>
        <position position="300"/>
    </location>
</feature>
<reference evidence="1" key="1">
    <citation type="submission" date="2018-05" db="EMBL/GenBank/DDBJ databases">
        <authorList>
            <person name="Lanie J.A."/>
            <person name="Ng W.-L."/>
            <person name="Kazmierczak K.M."/>
            <person name="Andrzejewski T.M."/>
            <person name="Davidsen T.M."/>
            <person name="Wayne K.J."/>
            <person name="Tettelin H."/>
            <person name="Glass J.I."/>
            <person name="Rusch D."/>
            <person name="Podicherti R."/>
            <person name="Tsui H.-C.T."/>
            <person name="Winkler M.E."/>
        </authorList>
    </citation>
    <scope>NUCLEOTIDE SEQUENCE</scope>
</reference>
<dbReference type="EMBL" id="UINC01138228">
    <property type="protein sequence ID" value="SVD24040.1"/>
    <property type="molecule type" value="Genomic_DNA"/>
</dbReference>
<accession>A0A382TPR2</accession>
<proteinExistence type="predicted"/>